<evidence type="ECO:0000313" key="1">
    <source>
        <dbReference type="EMBL" id="AGC71946.1"/>
    </source>
</evidence>
<dbReference type="EMBL" id="JX649887">
    <property type="protein sequence ID" value="AGC71946.1"/>
    <property type="molecule type" value="Genomic_DNA"/>
</dbReference>
<protein>
    <submittedName>
        <fullName evidence="1">Uncharacterized protein</fullName>
    </submittedName>
</protein>
<accession>L7VX39</accession>
<proteinExistence type="predicted"/>
<sequence length="76" mass="8347">MHTTIAQFIAQQQAKVDKRYLSAWGEVVPSGKGFVWRWHRSGLPGMLAVLHPCQAVSVNADAAWAQFASVVRAALK</sequence>
<organism evidence="1">
    <name type="scientific">uncultured bacterium A1Q1_fos_25</name>
    <dbReference type="NCBI Taxonomy" id="1256569"/>
    <lineage>
        <taxon>Bacteria</taxon>
        <taxon>environmental samples</taxon>
    </lineage>
</organism>
<dbReference type="AlphaFoldDB" id="L7VX39"/>
<reference evidence="1" key="1">
    <citation type="submission" date="2012-09" db="EMBL/GenBank/DDBJ databases">
        <title>Metagenomic Characterization of a Microbial Community in Wastewater Detects High Levels of Antibiotic Resistance.</title>
        <authorList>
            <person name="Abrams M."/>
            <person name="Caldwell A."/>
            <person name="Vandaei E."/>
            <person name="Lee W."/>
            <person name="Perrott J."/>
            <person name="Khan S.Y."/>
            <person name="Ta J."/>
            <person name="Romero D."/>
            <person name="Nguyen V."/>
            <person name="Pourmand N."/>
            <person name="Ouverney C.C."/>
        </authorList>
    </citation>
    <scope>NUCLEOTIDE SEQUENCE</scope>
</reference>
<name>L7VX39_9BACT</name>